<reference evidence="1 2" key="1">
    <citation type="journal article" date="2010" name="Science">
        <title>Genomic comparison of the ants Camponotus floridanus and Harpegnathos saltator.</title>
        <authorList>
            <person name="Bonasio R."/>
            <person name="Zhang G."/>
            <person name="Ye C."/>
            <person name="Mutti N.S."/>
            <person name="Fang X."/>
            <person name="Qin N."/>
            <person name="Donahue G."/>
            <person name="Yang P."/>
            <person name="Li Q."/>
            <person name="Li C."/>
            <person name="Zhang P."/>
            <person name="Huang Z."/>
            <person name="Berger S.L."/>
            <person name="Reinberg D."/>
            <person name="Wang J."/>
            <person name="Liebig J."/>
        </authorList>
    </citation>
    <scope>NUCLEOTIDE SEQUENCE [LARGE SCALE GENOMIC DNA]</scope>
    <source>
        <strain evidence="2">C129</strain>
    </source>
</reference>
<dbReference type="InParanoid" id="E2A9V0"/>
<name>E2A9V0_CAMFO</name>
<dbReference type="EMBL" id="GL437952">
    <property type="protein sequence ID" value="EFN69789.1"/>
    <property type="molecule type" value="Genomic_DNA"/>
</dbReference>
<organism evidence="2">
    <name type="scientific">Camponotus floridanus</name>
    <name type="common">Florida carpenter ant</name>
    <dbReference type="NCBI Taxonomy" id="104421"/>
    <lineage>
        <taxon>Eukaryota</taxon>
        <taxon>Metazoa</taxon>
        <taxon>Ecdysozoa</taxon>
        <taxon>Arthropoda</taxon>
        <taxon>Hexapoda</taxon>
        <taxon>Insecta</taxon>
        <taxon>Pterygota</taxon>
        <taxon>Neoptera</taxon>
        <taxon>Endopterygota</taxon>
        <taxon>Hymenoptera</taxon>
        <taxon>Apocrita</taxon>
        <taxon>Aculeata</taxon>
        <taxon>Formicoidea</taxon>
        <taxon>Formicidae</taxon>
        <taxon>Formicinae</taxon>
        <taxon>Camponotus</taxon>
    </lineage>
</organism>
<keyword evidence="2" id="KW-1185">Reference proteome</keyword>
<evidence type="ECO:0000313" key="1">
    <source>
        <dbReference type="EMBL" id="EFN69789.1"/>
    </source>
</evidence>
<proteinExistence type="predicted"/>
<sequence length="46" mass="5293">MFLCKMRQGLSDEFLCAMFQYSSRQATSLAVATVRQSLMQRFVPTN</sequence>
<protein>
    <submittedName>
        <fullName evidence="1">Uncharacterized protein</fullName>
    </submittedName>
</protein>
<dbReference type="AlphaFoldDB" id="E2A9V0"/>
<dbReference type="Proteomes" id="UP000000311">
    <property type="component" value="Unassembled WGS sequence"/>
</dbReference>
<evidence type="ECO:0000313" key="2">
    <source>
        <dbReference type="Proteomes" id="UP000000311"/>
    </source>
</evidence>
<feature type="non-terminal residue" evidence="1">
    <location>
        <position position="46"/>
    </location>
</feature>
<accession>E2A9V0</accession>
<gene>
    <name evidence="1" type="ORF">EAG_15490</name>
</gene>